<organism evidence="5 6">
    <name type="scientific">Daphnia magna</name>
    <dbReference type="NCBI Taxonomy" id="35525"/>
    <lineage>
        <taxon>Eukaryota</taxon>
        <taxon>Metazoa</taxon>
        <taxon>Ecdysozoa</taxon>
        <taxon>Arthropoda</taxon>
        <taxon>Crustacea</taxon>
        <taxon>Branchiopoda</taxon>
        <taxon>Diplostraca</taxon>
        <taxon>Cladocera</taxon>
        <taxon>Anomopoda</taxon>
        <taxon>Daphniidae</taxon>
        <taxon>Daphnia</taxon>
    </lineage>
</organism>
<dbReference type="STRING" id="35525.A0A162C8T0"/>
<name>A0A162C8T0_9CRUS</name>
<dbReference type="EMBL" id="LRGB01004969">
    <property type="protein sequence ID" value="KZS02221.1"/>
    <property type="molecule type" value="Genomic_DNA"/>
</dbReference>
<dbReference type="Gene3D" id="2.30.30.30">
    <property type="match status" value="1"/>
</dbReference>
<dbReference type="GO" id="GO:0005840">
    <property type="term" value="C:ribosome"/>
    <property type="evidence" value="ECO:0007669"/>
    <property type="project" value="UniProtKB-KW"/>
</dbReference>
<keyword evidence="2 5" id="KW-0689">Ribosomal protein</keyword>
<feature type="non-terminal residue" evidence="5">
    <location>
        <position position="1"/>
    </location>
</feature>
<gene>
    <name evidence="5" type="ORF">APZ42_000821</name>
</gene>
<sequence>IQSEAPLLVTNEVALVDPSDDKGTKVEWRFTEQGEKVRVSKRTGHIIPVPISASETIDFKAKAGYPGKCPL</sequence>
<dbReference type="GO" id="GO:1990904">
    <property type="term" value="C:ribonucleoprotein complex"/>
    <property type="evidence" value="ECO:0007669"/>
    <property type="project" value="UniProtKB-KW"/>
</dbReference>
<dbReference type="Proteomes" id="UP000076858">
    <property type="component" value="Unassembled WGS sequence"/>
</dbReference>
<evidence type="ECO:0000259" key="4">
    <source>
        <dbReference type="Pfam" id="PF17136"/>
    </source>
</evidence>
<dbReference type="PANTHER" id="PTHR12903">
    <property type="entry name" value="MITOCHONDRIAL RIBOSOMAL PROTEIN L24"/>
    <property type="match status" value="1"/>
</dbReference>
<keyword evidence="3" id="KW-0687">Ribonucleoprotein</keyword>
<dbReference type="GO" id="GO:0003735">
    <property type="term" value="F:structural constituent of ribosome"/>
    <property type="evidence" value="ECO:0007669"/>
    <property type="project" value="InterPro"/>
</dbReference>
<comment type="similarity">
    <text evidence="1">Belongs to the universal ribosomal protein uL24 family.</text>
</comment>
<evidence type="ECO:0000313" key="6">
    <source>
        <dbReference type="Proteomes" id="UP000076858"/>
    </source>
</evidence>
<proteinExistence type="inferred from homology"/>
<keyword evidence="6" id="KW-1185">Reference proteome</keyword>
<protein>
    <submittedName>
        <fullName evidence="5">39S ribosomal protein L24</fullName>
    </submittedName>
</protein>
<feature type="domain" description="Large ribosomal subunit protein uL24 C-terminal" evidence="4">
    <location>
        <begin position="1"/>
        <end position="47"/>
    </location>
</feature>
<comment type="caution">
    <text evidence="5">The sequence shown here is derived from an EMBL/GenBank/DDBJ whole genome shotgun (WGS) entry which is preliminary data.</text>
</comment>
<dbReference type="OrthoDB" id="359154at2759"/>
<dbReference type="GO" id="GO:0006412">
    <property type="term" value="P:translation"/>
    <property type="evidence" value="ECO:0007669"/>
    <property type="project" value="InterPro"/>
</dbReference>
<evidence type="ECO:0000256" key="2">
    <source>
        <dbReference type="ARBA" id="ARBA00022980"/>
    </source>
</evidence>
<evidence type="ECO:0000256" key="1">
    <source>
        <dbReference type="ARBA" id="ARBA00010618"/>
    </source>
</evidence>
<dbReference type="SUPFAM" id="SSF50104">
    <property type="entry name" value="Translation proteins SH3-like domain"/>
    <property type="match status" value="1"/>
</dbReference>
<accession>A0A162C8T0</accession>
<reference evidence="5 6" key="1">
    <citation type="submission" date="2016-03" db="EMBL/GenBank/DDBJ databases">
        <title>EvidentialGene: Evidence-directed Construction of Genes on Genomes.</title>
        <authorList>
            <person name="Gilbert D.G."/>
            <person name="Choi J.-H."/>
            <person name="Mockaitis K."/>
            <person name="Colbourne J."/>
            <person name="Pfrender M."/>
        </authorList>
    </citation>
    <scope>NUCLEOTIDE SEQUENCE [LARGE SCALE GENOMIC DNA]</scope>
    <source>
        <strain evidence="5 6">Xinb3</strain>
        <tissue evidence="5">Complete organism</tissue>
    </source>
</reference>
<evidence type="ECO:0000313" key="5">
    <source>
        <dbReference type="EMBL" id="KZS02221.1"/>
    </source>
</evidence>
<dbReference type="InterPro" id="IPR003256">
    <property type="entry name" value="Ribosomal_uL24"/>
</dbReference>
<dbReference type="Pfam" id="PF17136">
    <property type="entry name" value="ribosomal_L24"/>
    <property type="match status" value="1"/>
</dbReference>
<dbReference type="AlphaFoldDB" id="A0A162C8T0"/>
<dbReference type="InterPro" id="IPR008991">
    <property type="entry name" value="Translation_prot_SH3-like_sf"/>
</dbReference>
<dbReference type="InterPro" id="IPR057264">
    <property type="entry name" value="Ribosomal_uL24_C"/>
</dbReference>
<dbReference type="InterPro" id="IPR014722">
    <property type="entry name" value="Rib_uL2_dom2"/>
</dbReference>
<evidence type="ECO:0000256" key="3">
    <source>
        <dbReference type="ARBA" id="ARBA00023274"/>
    </source>
</evidence>